<proteinExistence type="predicted"/>
<dbReference type="PROSITE" id="PS01185">
    <property type="entry name" value="CTCK_1"/>
    <property type="match status" value="1"/>
</dbReference>
<reference evidence="4" key="1">
    <citation type="submission" date="2025-08" db="UniProtKB">
        <authorList>
            <consortium name="Ensembl"/>
        </authorList>
    </citation>
    <scope>IDENTIFICATION</scope>
</reference>
<evidence type="ECO:0000313" key="4">
    <source>
        <dbReference type="Ensembl" id="ENSEBUP00000024907.1"/>
    </source>
</evidence>
<name>A0A8C4R4T9_EPTBU</name>
<dbReference type="Proteomes" id="UP000694388">
    <property type="component" value="Unplaced"/>
</dbReference>
<dbReference type="InterPro" id="IPR006207">
    <property type="entry name" value="Cys_knot_C"/>
</dbReference>
<keyword evidence="1" id="KW-1015">Disulfide bond</keyword>
<reference evidence="4" key="2">
    <citation type="submission" date="2025-09" db="UniProtKB">
        <authorList>
            <consortium name="Ensembl"/>
        </authorList>
    </citation>
    <scope>IDENTIFICATION</scope>
</reference>
<accession>A0A8C4R4T9</accession>
<dbReference type="Ensembl" id="ENSEBUT00000025483.1">
    <property type="protein sequence ID" value="ENSEBUP00000024907.1"/>
    <property type="gene ID" value="ENSEBUG00000015389.1"/>
</dbReference>
<evidence type="ECO:0000256" key="1">
    <source>
        <dbReference type="ARBA" id="ARBA00023157"/>
    </source>
</evidence>
<dbReference type="SMART" id="SM00041">
    <property type="entry name" value="CT"/>
    <property type="match status" value="1"/>
</dbReference>
<protein>
    <recommendedName>
        <fullName evidence="3">CTCK domain-containing protein</fullName>
    </recommendedName>
</protein>
<evidence type="ECO:0000256" key="2">
    <source>
        <dbReference type="PROSITE-ProRule" id="PRU00039"/>
    </source>
</evidence>
<sequence length="121" mass="14171">MCLKRWRTSSTVWVSLVCVNRTLKYAIIRRSKWSTSCKFKHVENFTTYSNNTNSMKHHCSCCRETALQRKEVEMSCIDGTKKTLTYSSVSNCTCIKSQCESNSWNQQKKHLQHVFQAQLLH</sequence>
<comment type="caution">
    <text evidence="2">Lacks conserved residue(s) required for the propagation of feature annotation.</text>
</comment>
<organism evidence="4 5">
    <name type="scientific">Eptatretus burgeri</name>
    <name type="common">Inshore hagfish</name>
    <dbReference type="NCBI Taxonomy" id="7764"/>
    <lineage>
        <taxon>Eukaryota</taxon>
        <taxon>Metazoa</taxon>
        <taxon>Chordata</taxon>
        <taxon>Craniata</taxon>
        <taxon>Vertebrata</taxon>
        <taxon>Cyclostomata</taxon>
        <taxon>Myxini</taxon>
        <taxon>Myxiniformes</taxon>
        <taxon>Myxinidae</taxon>
        <taxon>Eptatretinae</taxon>
        <taxon>Eptatretus</taxon>
    </lineage>
</organism>
<dbReference type="AlphaFoldDB" id="A0A8C4R4T9"/>
<evidence type="ECO:0000313" key="5">
    <source>
        <dbReference type="Proteomes" id="UP000694388"/>
    </source>
</evidence>
<evidence type="ECO:0000259" key="3">
    <source>
        <dbReference type="PROSITE" id="PS01225"/>
    </source>
</evidence>
<feature type="domain" description="CTCK" evidence="3">
    <location>
        <begin position="36"/>
        <end position="100"/>
    </location>
</feature>
<keyword evidence="5" id="KW-1185">Reference proteome</keyword>
<dbReference type="PROSITE" id="PS01225">
    <property type="entry name" value="CTCK_2"/>
    <property type="match status" value="1"/>
</dbReference>